<comment type="caution">
    <text evidence="7">The sequence shown here is derived from an EMBL/GenBank/DDBJ whole genome shotgun (WGS) entry which is preliminary data.</text>
</comment>
<keyword evidence="5 6" id="KW-0472">Membrane</keyword>
<feature type="transmembrane region" description="Helical" evidence="6">
    <location>
        <begin position="470"/>
        <end position="488"/>
    </location>
</feature>
<comment type="similarity">
    <text evidence="2 6">Belongs to the CTL (choline transporter-like) family.</text>
</comment>
<feature type="transmembrane region" description="Helical" evidence="6">
    <location>
        <begin position="207"/>
        <end position="228"/>
    </location>
</feature>
<dbReference type="InterPro" id="IPR007603">
    <property type="entry name" value="Choline_transptr-like"/>
</dbReference>
<keyword evidence="3 6" id="KW-0812">Transmembrane</keyword>
<feature type="transmembrane region" description="Helical" evidence="6">
    <location>
        <begin position="26"/>
        <end position="49"/>
    </location>
</feature>
<sequence length="673" mass="76830">MGCCEDRIMEEDSTDDGPRIRRCTDVFMLVLFILFWFLLILIAAFALVFGNPKRLIHSYDDFGNICGSENEKIGSLMHSGLDMRNRPYLFYFDMKNIKMSSRICVSKCPTRTLNNMKELKDFYKETNSSLCRYNYNIEAESYGFQSSSVVDCPVFPVYKSIILLKRCVPQAVKEVAESIISNTYGAINSWDTVEHVLSDLFATWPHIFVFSLLAFVFSLITISFLHFLASIVAWIFMLVIAIASIGCTAVLWWTYATIKWDLDAKPINTWLIRTVHNEQAFLAFSIIATVLTIILLLLVFIMRKHVGFISDLFKESAKCLADIPSLFFQPIITFLVLLAFFAFWVAIAVFLGTANYMGVEKVKPYENLDVPMTGLRQKVPNAAALSDLVPRNYSANDLKEHEAFSRVKYVDSTWVKYMWWVHLIGLIWTSEFILASQQMVIAGAVAAWYFQRSKKDGDSEWFVCQAIRRLLCYHMGSVALGSFLITIFKLPRLILMYIQAKLKAKEQSEVAKCCLRCCTCCFYCVECFIRFMNHNAYTVIAMQGHNFCTSARIAFNTIMNNVVKFTTLNSAGDFILFLGKCIVTLATTVISVIYLKHDENLHFYAVPVLLTAIFSFFIAHAIISLYEVVIDTMFLCLCEDSRMNRETGKWKESKLVAVNSFATSQELTPMNSS</sequence>
<evidence type="ECO:0000256" key="1">
    <source>
        <dbReference type="ARBA" id="ARBA00004141"/>
    </source>
</evidence>
<comment type="subcellular location">
    <subcellularLocation>
        <location evidence="6">Cell membrane</location>
        <topology evidence="6">Multi-pass membrane protein</topology>
    </subcellularLocation>
    <subcellularLocation>
        <location evidence="1">Membrane</location>
        <topology evidence="1">Multi-pass membrane protein</topology>
    </subcellularLocation>
</comment>
<feature type="transmembrane region" description="Helical" evidence="6">
    <location>
        <begin position="235"/>
        <end position="255"/>
    </location>
</feature>
<dbReference type="EMBL" id="JARGDH010000002">
    <property type="protein sequence ID" value="KAL0277882.1"/>
    <property type="molecule type" value="Genomic_DNA"/>
</dbReference>
<feature type="transmembrane region" description="Helical" evidence="6">
    <location>
        <begin position="323"/>
        <end position="351"/>
    </location>
</feature>
<dbReference type="AlphaFoldDB" id="A0AAW2I853"/>
<accession>A0AAW2I853</accession>
<dbReference type="GO" id="GO:0005886">
    <property type="term" value="C:plasma membrane"/>
    <property type="evidence" value="ECO:0007669"/>
    <property type="project" value="UniProtKB-SubCell"/>
</dbReference>
<dbReference type="PANTHER" id="PTHR12385">
    <property type="entry name" value="CHOLINE TRANSPORTER-LIKE (SLC FAMILY 44)"/>
    <property type="match status" value="1"/>
</dbReference>
<dbReference type="PANTHER" id="PTHR12385:SF12">
    <property type="entry name" value="CHOLINE TRANSPORTER-LIKE PROTEIN"/>
    <property type="match status" value="1"/>
</dbReference>
<reference evidence="7" key="1">
    <citation type="journal article" date="2024" name="Gigascience">
        <title>Chromosome-level genome of the poultry shaft louse Menopon gallinae provides insight into the host-switching and adaptive evolution of parasitic lice.</title>
        <authorList>
            <person name="Xu Y."/>
            <person name="Ma L."/>
            <person name="Liu S."/>
            <person name="Liang Y."/>
            <person name="Liu Q."/>
            <person name="He Z."/>
            <person name="Tian L."/>
            <person name="Duan Y."/>
            <person name="Cai W."/>
            <person name="Li H."/>
            <person name="Song F."/>
        </authorList>
    </citation>
    <scope>NUCLEOTIDE SEQUENCE</scope>
    <source>
        <strain evidence="7">Cailab_2023a</strain>
    </source>
</reference>
<feature type="transmembrane region" description="Helical" evidence="6">
    <location>
        <begin position="280"/>
        <end position="302"/>
    </location>
</feature>
<evidence type="ECO:0000313" key="7">
    <source>
        <dbReference type="EMBL" id="KAL0277882.1"/>
    </source>
</evidence>
<evidence type="ECO:0000256" key="6">
    <source>
        <dbReference type="RuleBase" id="RU368066"/>
    </source>
</evidence>
<feature type="transmembrane region" description="Helical" evidence="6">
    <location>
        <begin position="417"/>
        <end position="450"/>
    </location>
</feature>
<keyword evidence="4 6" id="KW-1133">Transmembrane helix</keyword>
<protein>
    <recommendedName>
        <fullName evidence="6">Choline transporter-like protein</fullName>
    </recommendedName>
</protein>
<comment type="function">
    <text evidence="6">Choline transporter.</text>
</comment>
<evidence type="ECO:0000256" key="4">
    <source>
        <dbReference type="ARBA" id="ARBA00022989"/>
    </source>
</evidence>
<dbReference type="GO" id="GO:0022857">
    <property type="term" value="F:transmembrane transporter activity"/>
    <property type="evidence" value="ECO:0007669"/>
    <property type="project" value="UniProtKB-UniRule"/>
</dbReference>
<dbReference type="Pfam" id="PF04515">
    <property type="entry name" value="Choline_transpo"/>
    <property type="match status" value="1"/>
</dbReference>
<evidence type="ECO:0000256" key="2">
    <source>
        <dbReference type="ARBA" id="ARBA00007168"/>
    </source>
</evidence>
<gene>
    <name evidence="7" type="ORF">PYX00_005005</name>
</gene>
<feature type="transmembrane region" description="Helical" evidence="6">
    <location>
        <begin position="574"/>
        <end position="595"/>
    </location>
</feature>
<evidence type="ECO:0000256" key="3">
    <source>
        <dbReference type="ARBA" id="ARBA00022692"/>
    </source>
</evidence>
<evidence type="ECO:0000256" key="5">
    <source>
        <dbReference type="ARBA" id="ARBA00023136"/>
    </source>
</evidence>
<proteinExistence type="inferred from homology"/>
<feature type="transmembrane region" description="Helical" evidence="6">
    <location>
        <begin position="602"/>
        <end position="626"/>
    </location>
</feature>
<organism evidence="7">
    <name type="scientific">Menopon gallinae</name>
    <name type="common">poultry shaft louse</name>
    <dbReference type="NCBI Taxonomy" id="328185"/>
    <lineage>
        <taxon>Eukaryota</taxon>
        <taxon>Metazoa</taxon>
        <taxon>Ecdysozoa</taxon>
        <taxon>Arthropoda</taxon>
        <taxon>Hexapoda</taxon>
        <taxon>Insecta</taxon>
        <taxon>Pterygota</taxon>
        <taxon>Neoptera</taxon>
        <taxon>Paraneoptera</taxon>
        <taxon>Psocodea</taxon>
        <taxon>Troctomorpha</taxon>
        <taxon>Phthiraptera</taxon>
        <taxon>Amblycera</taxon>
        <taxon>Menoponidae</taxon>
        <taxon>Menopon</taxon>
    </lineage>
</organism>
<name>A0AAW2I853_9NEOP</name>